<gene>
    <name evidence="2" type="ORF">cyc_01871</name>
</gene>
<proteinExistence type="predicted"/>
<evidence type="ECO:0000259" key="1">
    <source>
        <dbReference type="Pfam" id="PF13868"/>
    </source>
</evidence>
<dbReference type="VEuPathDB" id="ToxoDB:LOC34618802"/>
<comment type="caution">
    <text evidence="2">The sequence shown here is derived from an EMBL/GenBank/DDBJ whole genome shotgun (WGS) entry which is preliminary data.</text>
</comment>
<dbReference type="VEuPathDB" id="ToxoDB:cyc_01871"/>
<keyword evidence="3" id="KW-1185">Reference proteome</keyword>
<protein>
    <recommendedName>
        <fullName evidence="1">Trichohyalin-plectin-homology domain-containing protein</fullName>
    </recommendedName>
</protein>
<feature type="domain" description="Trichohyalin-plectin-homology" evidence="1">
    <location>
        <begin position="152"/>
        <end position="458"/>
    </location>
</feature>
<dbReference type="EMBL" id="JROU02000857">
    <property type="protein sequence ID" value="OEH78087.1"/>
    <property type="molecule type" value="Genomic_DNA"/>
</dbReference>
<sequence>MSGRFFWDNPNCFGKRLAVPGVTLYERDLQCIQKLASGALTALDPGTKELLLYRTVNQKGTVTKALSWRNSPCGTKQNNLIVRPHQQEPRSPEPFRHDVEGPEEKELLEDVSAERDKDLPQRKDEKFRVFIRALMIADTVAGQKEQQRWAQEKRATEKLRQSYFDSKEERKMQPLAAEELDGNVVQAGVMLKHQIEERAKQRMRACEETSAALEAMRKQLQDSEQAEIEGNNAKKEKIRSLHRDLMLENEALRLRRKAAHAQKQADEAAALACAAKIQQREEMIRKRRDEIRACALDRSERLTAHGAAALTAAQIQESLRQERQQAQWEANVNDAEEKKQKNRQFRVRQLIASREGQLEEKRREEERRKRDDLEYAEFLRAAAVAADAKEEQQRQEQRRRCWQVRLEQERQAKEREQLKKQERERMVADEQKAVAYIDEEDRTFQRFAEDIIEAAKEAGAEWRILEVTKQRLLSRSSISRPRRTTEDEDE</sequence>
<organism evidence="2 3">
    <name type="scientific">Cyclospora cayetanensis</name>
    <dbReference type="NCBI Taxonomy" id="88456"/>
    <lineage>
        <taxon>Eukaryota</taxon>
        <taxon>Sar</taxon>
        <taxon>Alveolata</taxon>
        <taxon>Apicomplexa</taxon>
        <taxon>Conoidasida</taxon>
        <taxon>Coccidia</taxon>
        <taxon>Eucoccidiorida</taxon>
        <taxon>Eimeriorina</taxon>
        <taxon>Eimeriidae</taxon>
        <taxon>Cyclospora</taxon>
    </lineage>
</organism>
<evidence type="ECO:0000313" key="2">
    <source>
        <dbReference type="EMBL" id="OEH78087.1"/>
    </source>
</evidence>
<reference evidence="2 3" key="1">
    <citation type="journal article" date="2016" name="BMC Genomics">
        <title>Comparative genomics reveals Cyclospora cayetanensis possesses coccidia-like metabolism and invasion components but unique surface antigens.</title>
        <authorList>
            <person name="Liu S."/>
            <person name="Wang L."/>
            <person name="Zheng H."/>
            <person name="Xu Z."/>
            <person name="Roellig D.M."/>
            <person name="Li N."/>
            <person name="Frace M.A."/>
            <person name="Tang K."/>
            <person name="Arrowood M.J."/>
            <person name="Moss D.M."/>
            <person name="Zhang L."/>
            <person name="Feng Y."/>
            <person name="Xiao L."/>
        </authorList>
    </citation>
    <scope>NUCLEOTIDE SEQUENCE [LARGE SCALE GENOMIC DNA]</scope>
    <source>
        <strain evidence="2 3">CHN_HEN01</strain>
    </source>
</reference>
<dbReference type="AlphaFoldDB" id="A0A1D3D3R8"/>
<dbReference type="OrthoDB" id="347897at2759"/>
<name>A0A1D3D3R8_9EIME</name>
<accession>A0A1D3D3R8</accession>
<dbReference type="Pfam" id="PF13868">
    <property type="entry name" value="TPH"/>
    <property type="match status" value="1"/>
</dbReference>
<evidence type="ECO:0000313" key="3">
    <source>
        <dbReference type="Proteomes" id="UP000095192"/>
    </source>
</evidence>
<dbReference type="GeneID" id="34618802"/>
<dbReference type="Proteomes" id="UP000095192">
    <property type="component" value="Unassembled WGS sequence"/>
</dbReference>
<dbReference type="InterPro" id="IPR043597">
    <property type="entry name" value="TPH_dom"/>
</dbReference>